<feature type="non-terminal residue" evidence="3">
    <location>
        <position position="116"/>
    </location>
</feature>
<dbReference type="InterPro" id="IPR036249">
    <property type="entry name" value="Thioredoxin-like_sf"/>
</dbReference>
<evidence type="ECO:0000256" key="1">
    <source>
        <dbReference type="SAM" id="MobiDB-lite"/>
    </source>
</evidence>
<feature type="region of interest" description="Disordered" evidence="1">
    <location>
        <begin position="90"/>
        <end position="109"/>
    </location>
</feature>
<dbReference type="OrthoDB" id="420389at2759"/>
<reference evidence="3 4" key="1">
    <citation type="submission" date="2016-09" db="EMBL/GenBank/DDBJ databases">
        <title>Extensive genetic diversity and differential bi-allelic expression allows diatom success in the polar Southern Ocean.</title>
        <authorList>
            <consortium name="DOE Joint Genome Institute"/>
            <person name="Mock T."/>
            <person name="Otillar R.P."/>
            <person name="Strauss J."/>
            <person name="Dupont C."/>
            <person name="Frickenhaus S."/>
            <person name="Maumus F."/>
            <person name="Mcmullan M."/>
            <person name="Sanges R."/>
            <person name="Schmutz J."/>
            <person name="Toseland A."/>
            <person name="Valas R."/>
            <person name="Veluchamy A."/>
            <person name="Ward B.J."/>
            <person name="Allen A."/>
            <person name="Barry K."/>
            <person name="Falciatore A."/>
            <person name="Ferrante M."/>
            <person name="Fortunato A.E."/>
            <person name="Gloeckner G."/>
            <person name="Gruber A."/>
            <person name="Hipkin R."/>
            <person name="Janech M."/>
            <person name="Kroth P."/>
            <person name="Leese F."/>
            <person name="Lindquist E."/>
            <person name="Lyon B.R."/>
            <person name="Martin J."/>
            <person name="Mayer C."/>
            <person name="Parker M."/>
            <person name="Quesneville H."/>
            <person name="Raymond J."/>
            <person name="Uhlig C."/>
            <person name="Valentin K.U."/>
            <person name="Worden A.Z."/>
            <person name="Armbrust E.V."/>
            <person name="Bowler C."/>
            <person name="Green B."/>
            <person name="Moulton V."/>
            <person name="Van Oosterhout C."/>
            <person name="Grigoriev I."/>
        </authorList>
    </citation>
    <scope>NUCLEOTIDE SEQUENCE [LARGE SCALE GENOMIC DNA]</scope>
    <source>
        <strain evidence="3 4">CCMP1102</strain>
    </source>
</reference>
<name>A0A1E7FBX9_9STRA</name>
<evidence type="ECO:0000313" key="3">
    <source>
        <dbReference type="EMBL" id="OEU15667.1"/>
    </source>
</evidence>
<dbReference type="AlphaFoldDB" id="A0A1E7FBX9"/>
<evidence type="ECO:0000313" key="4">
    <source>
        <dbReference type="Proteomes" id="UP000095751"/>
    </source>
</evidence>
<dbReference type="CDD" id="cd03039">
    <property type="entry name" value="GST_N_Sigma_like"/>
    <property type="match status" value="1"/>
</dbReference>
<feature type="domain" description="GST N-terminal" evidence="2">
    <location>
        <begin position="1"/>
        <end position="88"/>
    </location>
</feature>
<dbReference type="InParanoid" id="A0A1E7FBX9"/>
<dbReference type="SUPFAM" id="SSF52833">
    <property type="entry name" value="Thioredoxin-like"/>
    <property type="match status" value="1"/>
</dbReference>
<dbReference type="Pfam" id="PF13409">
    <property type="entry name" value="GST_N_2"/>
    <property type="match status" value="1"/>
</dbReference>
<sequence>MIVLYYFPIRARNEALRMMLLYGGIDHEYHTIGFDEWDAEAETAFKETIPSGHTGQKQLPVLRCFNGSLMSESLDIANYIADIVSCNKDNKKNDDRANPDQQQQQQQQYAEKLFML</sequence>
<dbReference type="InterPro" id="IPR004045">
    <property type="entry name" value="Glutathione_S-Trfase_N"/>
</dbReference>
<dbReference type="PROSITE" id="PS50404">
    <property type="entry name" value="GST_NTER"/>
    <property type="match status" value="1"/>
</dbReference>
<evidence type="ECO:0000259" key="2">
    <source>
        <dbReference type="PROSITE" id="PS50404"/>
    </source>
</evidence>
<proteinExistence type="predicted"/>
<dbReference type="KEGG" id="fcy:FRACYDRAFT_218384"/>
<protein>
    <recommendedName>
        <fullName evidence="2">GST N-terminal domain-containing protein</fullName>
    </recommendedName>
</protein>
<dbReference type="Gene3D" id="3.40.30.10">
    <property type="entry name" value="Glutaredoxin"/>
    <property type="match status" value="1"/>
</dbReference>
<dbReference type="Proteomes" id="UP000095751">
    <property type="component" value="Unassembled WGS sequence"/>
</dbReference>
<organism evidence="3 4">
    <name type="scientific">Fragilariopsis cylindrus CCMP1102</name>
    <dbReference type="NCBI Taxonomy" id="635003"/>
    <lineage>
        <taxon>Eukaryota</taxon>
        <taxon>Sar</taxon>
        <taxon>Stramenopiles</taxon>
        <taxon>Ochrophyta</taxon>
        <taxon>Bacillariophyta</taxon>
        <taxon>Bacillariophyceae</taxon>
        <taxon>Bacillariophycidae</taxon>
        <taxon>Bacillariales</taxon>
        <taxon>Bacillariaceae</taxon>
        <taxon>Fragilariopsis</taxon>
    </lineage>
</organism>
<keyword evidence="4" id="KW-1185">Reference proteome</keyword>
<dbReference type="EMBL" id="KV784359">
    <property type="protein sequence ID" value="OEU15667.1"/>
    <property type="molecule type" value="Genomic_DNA"/>
</dbReference>
<accession>A0A1E7FBX9</accession>
<gene>
    <name evidence="3" type="ORF">FRACYDRAFT_218384</name>
</gene>